<evidence type="ECO:0000256" key="9">
    <source>
        <dbReference type="ARBA" id="ARBA00022840"/>
    </source>
</evidence>
<dbReference type="InterPro" id="IPR025287">
    <property type="entry name" value="WAK_GUB"/>
</dbReference>
<feature type="chain" id="PRO_5038932142" description="Protein kinase domain-containing protein" evidence="16">
    <location>
        <begin position="28"/>
        <end position="659"/>
    </location>
</feature>
<sequence>MPAQMGKPFIPWLLIIVCWWRIRGALGLTCPDCGNMEVPYPLSTSSSCGDPQYKVTCDTADKKLYFDALSGSYPITSIQGELQRMVISPPPLLAGQCKSSDFTNQGLVLNQSQPFNITNTNTIFLFNCSQLLLRSPLNCSSSSLCSQYLNERGGRAGEAPVCIGLLCCTFKAGGSTSTFNIRVREDGCSAYTSVLSSKWDKGIEIEWTLPTEPLCNGNSKETSTTCGENSACQLRRQAEDGTVASQWRCLCKPGYKWDAKVGLCLKDDSHCNQDGKSIICKRDTTHDKKTMLETSIAVALSMFVLLSGIAALVMCRRNLRARRFEQKVAKERQEMLSTSSGGKAARLYTAKQMRRATLGFAKDRVIGFGGFGEVYRGLLDDGTEVAVKVAKVGNIKSTEQLLNEVRILSQVNHRNLVRLLGCCVETAQPLLVYEYIPNGTLAEHLRELGRPFLEWPARLSIALQTAEGLAYLHSSAYPPIFHRDVKCSNILLDHQLLSRVCDFGLSRLAEPDATHISTCAQGTLGYLDPEYFRKLQLTDKSDVYSFGVVLFELATSKKAIDLSRGQDDVNLAVLVAERAEAGCLMELADRRLFHVRTGQPLMYNNSDSADVEASVEAVLRLGLKCTHESRAHRPTMREVVEELRALIAAPLISRRQQGS</sequence>
<feature type="signal peptide" evidence="16">
    <location>
        <begin position="1"/>
        <end position="27"/>
    </location>
</feature>
<comment type="caution">
    <text evidence="18">The sequence shown here is derived from an EMBL/GenBank/DDBJ whole genome shotgun (WGS) entry which is preliminary data.</text>
</comment>
<evidence type="ECO:0000313" key="18">
    <source>
        <dbReference type="EMBL" id="KAI5077370.1"/>
    </source>
</evidence>
<keyword evidence="10 15" id="KW-1133">Transmembrane helix</keyword>
<proteinExistence type="predicted"/>
<dbReference type="Gene3D" id="1.10.510.10">
    <property type="entry name" value="Transferase(Phosphotransferase) domain 1"/>
    <property type="match status" value="1"/>
</dbReference>
<evidence type="ECO:0000259" key="17">
    <source>
        <dbReference type="PROSITE" id="PS50011"/>
    </source>
</evidence>
<evidence type="ECO:0000256" key="2">
    <source>
        <dbReference type="ARBA" id="ARBA00022475"/>
    </source>
</evidence>
<dbReference type="GO" id="GO:0002229">
    <property type="term" value="P:defense response to oomycetes"/>
    <property type="evidence" value="ECO:0007669"/>
    <property type="project" value="UniProtKB-ARBA"/>
</dbReference>
<keyword evidence="4" id="KW-0808">Transferase</keyword>
<keyword evidence="13" id="KW-0325">Glycoprotein</keyword>
<reference evidence="18" key="1">
    <citation type="submission" date="2021-01" db="EMBL/GenBank/DDBJ databases">
        <title>Adiantum capillus-veneris genome.</title>
        <authorList>
            <person name="Fang Y."/>
            <person name="Liao Q."/>
        </authorList>
    </citation>
    <scope>NUCLEOTIDE SEQUENCE</scope>
    <source>
        <strain evidence="18">H3</strain>
        <tissue evidence="18">Leaf</tissue>
    </source>
</reference>
<dbReference type="SMART" id="SM00220">
    <property type="entry name" value="S_TKc"/>
    <property type="match status" value="1"/>
</dbReference>
<dbReference type="OrthoDB" id="1918322at2759"/>
<evidence type="ECO:0000256" key="1">
    <source>
        <dbReference type="ARBA" id="ARBA00004251"/>
    </source>
</evidence>
<evidence type="ECO:0000256" key="14">
    <source>
        <dbReference type="PROSITE-ProRule" id="PRU10141"/>
    </source>
</evidence>
<dbReference type="PANTHER" id="PTHR46008">
    <property type="entry name" value="LEAF RUST 10 DISEASE-RESISTANCE LOCUS RECEPTOR-LIKE PROTEIN KINASE-LIKE 1.4"/>
    <property type="match status" value="1"/>
</dbReference>
<evidence type="ECO:0000313" key="19">
    <source>
        <dbReference type="Proteomes" id="UP000886520"/>
    </source>
</evidence>
<dbReference type="GO" id="GO:0005886">
    <property type="term" value="C:plasma membrane"/>
    <property type="evidence" value="ECO:0007669"/>
    <property type="project" value="UniProtKB-SubCell"/>
</dbReference>
<organism evidence="18 19">
    <name type="scientific">Adiantum capillus-veneris</name>
    <name type="common">Maidenhair fern</name>
    <dbReference type="NCBI Taxonomy" id="13818"/>
    <lineage>
        <taxon>Eukaryota</taxon>
        <taxon>Viridiplantae</taxon>
        <taxon>Streptophyta</taxon>
        <taxon>Embryophyta</taxon>
        <taxon>Tracheophyta</taxon>
        <taxon>Polypodiopsida</taxon>
        <taxon>Polypodiidae</taxon>
        <taxon>Polypodiales</taxon>
        <taxon>Pteridineae</taxon>
        <taxon>Pteridaceae</taxon>
        <taxon>Vittarioideae</taxon>
        <taxon>Adiantum</taxon>
    </lineage>
</organism>
<dbReference type="FunFam" id="1.10.510.10:FF:000240">
    <property type="entry name" value="Lectin-domain containing receptor kinase A4.3"/>
    <property type="match status" value="1"/>
</dbReference>
<dbReference type="FunFam" id="3.30.200.20:FF:000162">
    <property type="entry name" value="Adenine nucleotide alpha hydrolase-like domain kinase"/>
    <property type="match status" value="1"/>
</dbReference>
<dbReference type="InterPro" id="IPR000719">
    <property type="entry name" value="Prot_kinase_dom"/>
</dbReference>
<dbReference type="InterPro" id="IPR017441">
    <property type="entry name" value="Protein_kinase_ATP_BS"/>
</dbReference>
<evidence type="ECO:0000256" key="12">
    <source>
        <dbReference type="ARBA" id="ARBA00023170"/>
    </source>
</evidence>
<name>A0A9D4V081_ADICA</name>
<dbReference type="PROSITE" id="PS00108">
    <property type="entry name" value="PROTEIN_KINASE_ST"/>
    <property type="match status" value="1"/>
</dbReference>
<dbReference type="AlphaFoldDB" id="A0A9D4V081"/>
<keyword evidence="9 14" id="KW-0067">ATP-binding</keyword>
<accession>A0A9D4V081</accession>
<feature type="transmembrane region" description="Helical" evidence="15">
    <location>
        <begin position="296"/>
        <end position="315"/>
    </location>
</feature>
<evidence type="ECO:0000256" key="15">
    <source>
        <dbReference type="SAM" id="Phobius"/>
    </source>
</evidence>
<protein>
    <recommendedName>
        <fullName evidence="17">Protein kinase domain-containing protein</fullName>
    </recommendedName>
</protein>
<evidence type="ECO:0000256" key="10">
    <source>
        <dbReference type="ARBA" id="ARBA00022989"/>
    </source>
</evidence>
<dbReference type="InterPro" id="IPR001245">
    <property type="entry name" value="Ser-Thr/Tyr_kinase_cat_dom"/>
</dbReference>
<evidence type="ECO:0000256" key="7">
    <source>
        <dbReference type="ARBA" id="ARBA00022741"/>
    </source>
</evidence>
<keyword evidence="2" id="KW-1003">Cell membrane</keyword>
<keyword evidence="5 15" id="KW-0812">Transmembrane</keyword>
<keyword evidence="12" id="KW-0675">Receptor</keyword>
<dbReference type="GO" id="GO:0004674">
    <property type="term" value="F:protein serine/threonine kinase activity"/>
    <property type="evidence" value="ECO:0007669"/>
    <property type="project" value="UniProtKB-KW"/>
</dbReference>
<dbReference type="Pfam" id="PF07714">
    <property type="entry name" value="PK_Tyr_Ser-Thr"/>
    <property type="match status" value="1"/>
</dbReference>
<dbReference type="InterPro" id="IPR011009">
    <property type="entry name" value="Kinase-like_dom_sf"/>
</dbReference>
<feature type="domain" description="Protein kinase" evidence="17">
    <location>
        <begin position="360"/>
        <end position="647"/>
    </location>
</feature>
<keyword evidence="7 14" id="KW-0547">Nucleotide-binding</keyword>
<dbReference type="PANTHER" id="PTHR46008:SF2">
    <property type="entry name" value="LEAF RUST 10 DISEASE-RESISTANCE LOCUS RECEPTOR-LIKE PROTEIN KINASE-LIKE 1.4"/>
    <property type="match status" value="1"/>
</dbReference>
<keyword evidence="8" id="KW-0418">Kinase</keyword>
<evidence type="ECO:0000256" key="16">
    <source>
        <dbReference type="SAM" id="SignalP"/>
    </source>
</evidence>
<dbReference type="SUPFAM" id="SSF56112">
    <property type="entry name" value="Protein kinase-like (PK-like)"/>
    <property type="match status" value="1"/>
</dbReference>
<dbReference type="Gene3D" id="3.30.200.20">
    <property type="entry name" value="Phosphorylase Kinase, domain 1"/>
    <property type="match status" value="1"/>
</dbReference>
<evidence type="ECO:0000256" key="11">
    <source>
        <dbReference type="ARBA" id="ARBA00023136"/>
    </source>
</evidence>
<dbReference type="Pfam" id="PF13947">
    <property type="entry name" value="GUB_WAK_bind"/>
    <property type="match status" value="1"/>
</dbReference>
<keyword evidence="6 16" id="KW-0732">Signal</keyword>
<gene>
    <name evidence="18" type="ORF">GOP47_0007194</name>
</gene>
<dbReference type="Proteomes" id="UP000886520">
    <property type="component" value="Chromosome 7"/>
</dbReference>
<dbReference type="EMBL" id="JABFUD020000007">
    <property type="protein sequence ID" value="KAI5077370.1"/>
    <property type="molecule type" value="Genomic_DNA"/>
</dbReference>
<evidence type="ECO:0000256" key="6">
    <source>
        <dbReference type="ARBA" id="ARBA00022729"/>
    </source>
</evidence>
<evidence type="ECO:0000256" key="13">
    <source>
        <dbReference type="ARBA" id="ARBA00023180"/>
    </source>
</evidence>
<keyword evidence="11 15" id="KW-0472">Membrane</keyword>
<evidence type="ECO:0000256" key="3">
    <source>
        <dbReference type="ARBA" id="ARBA00022527"/>
    </source>
</evidence>
<evidence type="ECO:0000256" key="8">
    <source>
        <dbReference type="ARBA" id="ARBA00022777"/>
    </source>
</evidence>
<dbReference type="GO" id="GO:0030247">
    <property type="term" value="F:polysaccharide binding"/>
    <property type="evidence" value="ECO:0007669"/>
    <property type="project" value="InterPro"/>
</dbReference>
<dbReference type="CDD" id="cd14066">
    <property type="entry name" value="STKc_IRAK"/>
    <property type="match status" value="1"/>
</dbReference>
<dbReference type="InterPro" id="IPR008271">
    <property type="entry name" value="Ser/Thr_kinase_AS"/>
</dbReference>
<dbReference type="GO" id="GO:0005524">
    <property type="term" value="F:ATP binding"/>
    <property type="evidence" value="ECO:0007669"/>
    <property type="project" value="UniProtKB-UniRule"/>
</dbReference>
<dbReference type="PROSITE" id="PS50011">
    <property type="entry name" value="PROTEIN_KINASE_DOM"/>
    <property type="match status" value="1"/>
</dbReference>
<evidence type="ECO:0000256" key="4">
    <source>
        <dbReference type="ARBA" id="ARBA00022679"/>
    </source>
</evidence>
<dbReference type="PROSITE" id="PS00107">
    <property type="entry name" value="PROTEIN_KINASE_ATP"/>
    <property type="match status" value="1"/>
</dbReference>
<evidence type="ECO:0000256" key="5">
    <source>
        <dbReference type="ARBA" id="ARBA00022692"/>
    </source>
</evidence>
<comment type="subcellular location">
    <subcellularLocation>
        <location evidence="1">Cell membrane</location>
        <topology evidence="1">Single-pass type I membrane protein</topology>
    </subcellularLocation>
</comment>
<keyword evidence="3" id="KW-0723">Serine/threonine-protein kinase</keyword>
<keyword evidence="19" id="KW-1185">Reference proteome</keyword>
<feature type="binding site" evidence="14">
    <location>
        <position position="388"/>
    </location>
    <ligand>
        <name>ATP</name>
        <dbReference type="ChEBI" id="CHEBI:30616"/>
    </ligand>
</feature>